<dbReference type="Pfam" id="PF13966">
    <property type="entry name" value="zf-RVT"/>
    <property type="match status" value="1"/>
</dbReference>
<evidence type="ECO:0000313" key="2">
    <source>
        <dbReference type="EMBL" id="KAK9026496.1"/>
    </source>
</evidence>
<keyword evidence="3" id="KW-1185">Reference proteome</keyword>
<feature type="domain" description="Reverse transcriptase zinc-binding" evidence="1">
    <location>
        <begin position="8"/>
        <end position="74"/>
    </location>
</feature>
<dbReference type="Proteomes" id="UP001396334">
    <property type="component" value="Unassembled WGS sequence"/>
</dbReference>
<evidence type="ECO:0000259" key="1">
    <source>
        <dbReference type="Pfam" id="PF13966"/>
    </source>
</evidence>
<reference evidence="2 3" key="1">
    <citation type="journal article" date="2024" name="G3 (Bethesda)">
        <title>Genome assembly of Hibiscus sabdariffa L. provides insights into metabolisms of medicinal natural products.</title>
        <authorList>
            <person name="Kim T."/>
        </authorList>
    </citation>
    <scope>NUCLEOTIDE SEQUENCE [LARGE SCALE GENOMIC DNA]</scope>
    <source>
        <strain evidence="2">TK-2024</strain>
        <tissue evidence="2">Old leaves</tissue>
    </source>
</reference>
<gene>
    <name evidence="2" type="ORF">V6N11_039334</name>
</gene>
<evidence type="ECO:0000313" key="3">
    <source>
        <dbReference type="Proteomes" id="UP001396334"/>
    </source>
</evidence>
<dbReference type="EMBL" id="JBBPBN010000013">
    <property type="protein sequence ID" value="KAK9026496.1"/>
    <property type="molecule type" value="Genomic_DNA"/>
</dbReference>
<comment type="caution">
    <text evidence="2">The sequence shown here is derived from an EMBL/GenBank/DDBJ whole genome shotgun (WGS) entry which is preliminary data.</text>
</comment>
<organism evidence="2 3">
    <name type="scientific">Hibiscus sabdariffa</name>
    <name type="common">roselle</name>
    <dbReference type="NCBI Taxonomy" id="183260"/>
    <lineage>
        <taxon>Eukaryota</taxon>
        <taxon>Viridiplantae</taxon>
        <taxon>Streptophyta</taxon>
        <taxon>Embryophyta</taxon>
        <taxon>Tracheophyta</taxon>
        <taxon>Spermatophyta</taxon>
        <taxon>Magnoliopsida</taxon>
        <taxon>eudicotyledons</taxon>
        <taxon>Gunneridae</taxon>
        <taxon>Pentapetalae</taxon>
        <taxon>rosids</taxon>
        <taxon>malvids</taxon>
        <taxon>Malvales</taxon>
        <taxon>Malvaceae</taxon>
        <taxon>Malvoideae</taxon>
        <taxon>Hibiscus</taxon>
    </lineage>
</organism>
<accession>A0ABR2SNB3</accession>
<sequence length="99" mass="11535">MVVETNLIWVNIHKFQGLPRIKKFLWLECKEKLMTNVERARRGFTMDGSCPRCGAVSEDIDHLLRGCVMSVAIWSSVIKPSRLQEFLYMDLHTWVVVIL</sequence>
<name>A0ABR2SNB3_9ROSI</name>
<protein>
    <recommendedName>
        <fullName evidence="1">Reverse transcriptase zinc-binding domain-containing protein</fullName>
    </recommendedName>
</protein>
<dbReference type="InterPro" id="IPR026960">
    <property type="entry name" value="RVT-Znf"/>
</dbReference>
<proteinExistence type="predicted"/>